<evidence type="ECO:0000259" key="1">
    <source>
        <dbReference type="Pfam" id="PF05598"/>
    </source>
</evidence>
<accession>A0A3E2WMC9</accession>
<dbReference type="EMBL" id="QVIA01000020">
    <property type="protein sequence ID" value="RGC28294.1"/>
    <property type="molecule type" value="Genomic_DNA"/>
</dbReference>
<evidence type="ECO:0000313" key="2">
    <source>
        <dbReference type="EMBL" id="RGC28294.1"/>
    </source>
</evidence>
<sequence>MQIKNLLQKNYTLATSFYQLKLSLNIDCIIPDNDSVRLLSQFVKEMGISDLYRIYFRIRKNTATPRQMLKIMIYAYMNKLYSFRDIETACHRDINFMFLLEDAPAPDHAIIARFRTIHFAPIEKNYGGSQ</sequence>
<evidence type="ECO:0000313" key="3">
    <source>
        <dbReference type="Proteomes" id="UP000261111"/>
    </source>
</evidence>
<dbReference type="GeneID" id="93336498"/>
<proteinExistence type="predicted"/>
<feature type="domain" description="Transposase InsH N-terminal" evidence="1">
    <location>
        <begin position="25"/>
        <end position="116"/>
    </location>
</feature>
<dbReference type="PANTHER" id="PTHR33408:SF2">
    <property type="entry name" value="TRANSPOSASE DDE DOMAIN-CONTAINING PROTEIN"/>
    <property type="match status" value="1"/>
</dbReference>
<comment type="caution">
    <text evidence="2">The sequence shown here is derived from an EMBL/GenBank/DDBJ whole genome shotgun (WGS) entry which is preliminary data.</text>
</comment>
<reference evidence="2 3" key="1">
    <citation type="submission" date="2018-08" db="EMBL/GenBank/DDBJ databases">
        <title>A genome reference for cultivated species of the human gut microbiota.</title>
        <authorList>
            <person name="Zou Y."/>
            <person name="Xue W."/>
            <person name="Luo G."/>
        </authorList>
    </citation>
    <scope>NUCLEOTIDE SEQUENCE [LARGE SCALE GENOMIC DNA]</scope>
    <source>
        <strain evidence="2 3">AF19-21</strain>
    </source>
</reference>
<dbReference type="Pfam" id="PF05598">
    <property type="entry name" value="DUF772"/>
    <property type="match status" value="1"/>
</dbReference>
<name>A0A3E2WMC9_9FIRM</name>
<protein>
    <submittedName>
        <fullName evidence="2">Transposase</fullName>
    </submittedName>
</protein>
<gene>
    <name evidence="2" type="ORF">DWX41_16330</name>
</gene>
<dbReference type="InterPro" id="IPR008490">
    <property type="entry name" value="Transposase_InsH_N"/>
</dbReference>
<dbReference type="RefSeq" id="WP_081733095.1">
    <property type="nucleotide sequence ID" value="NZ_QVIA01000020.1"/>
</dbReference>
<dbReference type="Proteomes" id="UP000261111">
    <property type="component" value="Unassembled WGS sequence"/>
</dbReference>
<organism evidence="2 3">
    <name type="scientific">Hungatella hathewayi</name>
    <dbReference type="NCBI Taxonomy" id="154046"/>
    <lineage>
        <taxon>Bacteria</taxon>
        <taxon>Bacillati</taxon>
        <taxon>Bacillota</taxon>
        <taxon>Clostridia</taxon>
        <taxon>Lachnospirales</taxon>
        <taxon>Lachnospiraceae</taxon>
        <taxon>Hungatella</taxon>
    </lineage>
</organism>
<dbReference type="AlphaFoldDB" id="A0A3E2WMC9"/>
<dbReference type="PANTHER" id="PTHR33408">
    <property type="entry name" value="TRANSPOSASE"/>
    <property type="match status" value="1"/>
</dbReference>